<dbReference type="AlphaFoldDB" id="A0A7J7E8P6"/>
<feature type="region of interest" description="Disordered" evidence="1">
    <location>
        <begin position="216"/>
        <end position="238"/>
    </location>
</feature>
<proteinExistence type="predicted"/>
<feature type="region of interest" description="Disordered" evidence="1">
    <location>
        <begin position="264"/>
        <end position="295"/>
    </location>
</feature>
<evidence type="ECO:0000313" key="2">
    <source>
        <dbReference type="EMBL" id="KAF5912108.1"/>
    </source>
</evidence>
<name>A0A7J7E8P6_DICBM</name>
<dbReference type="Proteomes" id="UP000551758">
    <property type="component" value="Unassembled WGS sequence"/>
</dbReference>
<accession>A0A7J7E8P6</accession>
<sequence>MLFGYGGSRGKPPSRTQRSGLLLASKGSGQKPHCSVGLQAGTVHGAKNTPTSNRGESASGYHWVESRQAHTQLLLPSPLPLLNWCALFAPFRPPGPLPSPSQAAARRGCVPGRTPASLDGRWRRCHASSRRFSASPRTSLPRLAPSGKQMQNQAKAVTRQGRRRRVSVPRVRQHCCQLPGWRGWMRERRKHGHRSAFRPRSSNAWPSSLPALYLGPGAPGAAGRGPEPLPGGEDFESRHVRGPAAGGCGLECACECDRARCPGRRRATGKRGEGRRAGGGPEARPRGDDVLGPPALRLRRPPRLSLVEKRGWEGPRQELKLCAVAGARGRSPASRRPCFFVVGRVPGSCIGAHLSLQPPSPIGIWKNIYGNFNSSYFYFRQPPRYKAKTGQSYFQTFLDALLTAAAARDRDAGAALPGSRPPATCCHALFPSAPDRESWLPIGSAWRHGRLPIGLGEGAGERRALASPPRLKSPCCSGLWEREEARAEENNPEEPLRPWVDPLPELGSPPTNQESSAPTPRPCRGIR</sequence>
<comment type="caution">
    <text evidence="2">The sequence shown here is derived from an EMBL/GenBank/DDBJ whole genome shotgun (WGS) entry which is preliminary data.</text>
</comment>
<evidence type="ECO:0000313" key="3">
    <source>
        <dbReference type="Proteomes" id="UP000551758"/>
    </source>
</evidence>
<evidence type="ECO:0000256" key="1">
    <source>
        <dbReference type="SAM" id="MobiDB-lite"/>
    </source>
</evidence>
<feature type="region of interest" description="Disordered" evidence="1">
    <location>
        <begin position="127"/>
        <end position="164"/>
    </location>
</feature>
<gene>
    <name evidence="2" type="ORF">HPG69_003382</name>
</gene>
<organism evidence="2 3">
    <name type="scientific">Diceros bicornis minor</name>
    <name type="common">South-central black rhinoceros</name>
    <dbReference type="NCBI Taxonomy" id="77932"/>
    <lineage>
        <taxon>Eukaryota</taxon>
        <taxon>Metazoa</taxon>
        <taxon>Chordata</taxon>
        <taxon>Craniata</taxon>
        <taxon>Vertebrata</taxon>
        <taxon>Euteleostomi</taxon>
        <taxon>Mammalia</taxon>
        <taxon>Eutheria</taxon>
        <taxon>Laurasiatheria</taxon>
        <taxon>Perissodactyla</taxon>
        <taxon>Rhinocerotidae</taxon>
        <taxon>Diceros</taxon>
    </lineage>
</organism>
<protein>
    <submittedName>
        <fullName evidence="2">Uncharacterized protein</fullName>
    </submittedName>
</protein>
<feature type="region of interest" description="Disordered" evidence="1">
    <location>
        <begin position="482"/>
        <end position="527"/>
    </location>
</feature>
<feature type="compositionally biased region" description="Polar residues" evidence="1">
    <location>
        <begin position="509"/>
        <end position="518"/>
    </location>
</feature>
<reference evidence="2 3" key="1">
    <citation type="journal article" date="2020" name="Mol. Biol. Evol.">
        <title>Interspecific Gene Flow and the Evolution of Specialization in Black and White Rhinoceros.</title>
        <authorList>
            <person name="Moodley Y."/>
            <person name="Westbury M.V."/>
            <person name="Russo I.M."/>
            <person name="Gopalakrishnan S."/>
            <person name="Rakotoarivelo A."/>
            <person name="Olsen R.A."/>
            <person name="Prost S."/>
            <person name="Tunstall T."/>
            <person name="Ryder O.A."/>
            <person name="Dalen L."/>
            <person name="Bruford M.W."/>
        </authorList>
    </citation>
    <scope>NUCLEOTIDE SEQUENCE [LARGE SCALE GENOMIC DNA]</scope>
    <source>
        <strain evidence="2">SBR-YM</strain>
        <tissue evidence="2">Skin</tissue>
    </source>
</reference>
<dbReference type="EMBL" id="JACDTQ010003868">
    <property type="protein sequence ID" value="KAF5912108.1"/>
    <property type="molecule type" value="Genomic_DNA"/>
</dbReference>
<keyword evidence="3" id="KW-1185">Reference proteome</keyword>